<organism evidence="1 2">
    <name type="scientific">Panacagrimonas perspica</name>
    <dbReference type="NCBI Taxonomy" id="381431"/>
    <lineage>
        <taxon>Bacteria</taxon>
        <taxon>Pseudomonadati</taxon>
        <taxon>Pseudomonadota</taxon>
        <taxon>Gammaproteobacteria</taxon>
        <taxon>Nevskiales</taxon>
        <taxon>Nevskiaceae</taxon>
        <taxon>Panacagrimonas</taxon>
    </lineage>
</organism>
<sequence length="270" mass="29435">MNATPDAETLLKSGDPAGALAALQTQVRSKASDAKLRVFLFQLLCVQGQWERALNQLNLCAEMDAAALPMREMYTAAIGCELVRREVFSGRKSPMLFGEPQAWLALLIESQLRAGAGEADAATRLRAQAFEEAPATTGKIDGEAFSWIADADTRLGPVLEAIVNGRYYWIPFSRLTKLTIEAPTDLRDCIWLPANLQFSNGGEVLAMLPVRYPGSEASSDGLIALSRKTVWEESADGGYHGLGQRLLGTDNGEYPLLQVREILFDTSPET</sequence>
<dbReference type="EMBL" id="SOBT01000008">
    <property type="protein sequence ID" value="TDU31181.1"/>
    <property type="molecule type" value="Genomic_DNA"/>
</dbReference>
<gene>
    <name evidence="1" type="ORF">DFR24_0540</name>
</gene>
<dbReference type="Gene3D" id="1.25.40.10">
    <property type="entry name" value="Tetratricopeptide repeat domain"/>
    <property type="match status" value="1"/>
</dbReference>
<dbReference type="RefSeq" id="WP_133879790.1">
    <property type="nucleotide sequence ID" value="NZ_MWIN01000033.1"/>
</dbReference>
<evidence type="ECO:0000313" key="1">
    <source>
        <dbReference type="EMBL" id="TDU31181.1"/>
    </source>
</evidence>
<name>A0A4R7PCC9_9GAMM</name>
<proteinExistence type="predicted"/>
<dbReference type="OrthoDB" id="5416084at2"/>
<dbReference type="InterPro" id="IPR011990">
    <property type="entry name" value="TPR-like_helical_dom_sf"/>
</dbReference>
<dbReference type="PIRSF" id="PIRSF029288">
    <property type="entry name" value="SciE_ImpE"/>
    <property type="match status" value="1"/>
</dbReference>
<reference evidence="1 2" key="1">
    <citation type="submission" date="2019-03" db="EMBL/GenBank/DDBJ databases">
        <title>Genomic Encyclopedia of Type Strains, Phase IV (KMG-IV): sequencing the most valuable type-strain genomes for metagenomic binning, comparative biology and taxonomic classification.</title>
        <authorList>
            <person name="Goeker M."/>
        </authorList>
    </citation>
    <scope>NUCLEOTIDE SEQUENCE [LARGE SCALE GENOMIC DNA]</scope>
    <source>
        <strain evidence="1 2">DSM 26377</strain>
    </source>
</reference>
<dbReference type="AlphaFoldDB" id="A0A4R7PCC9"/>
<dbReference type="Proteomes" id="UP000295341">
    <property type="component" value="Unassembled WGS sequence"/>
</dbReference>
<dbReference type="SUPFAM" id="SSF144059">
    <property type="entry name" value="ImpE-like"/>
    <property type="match status" value="1"/>
</dbReference>
<protein>
    <submittedName>
        <fullName evidence="1">Type VI secretion system protein ImpE</fullName>
    </submittedName>
</protein>
<keyword evidence="2" id="KW-1185">Reference proteome</keyword>
<evidence type="ECO:0000313" key="2">
    <source>
        <dbReference type="Proteomes" id="UP000295341"/>
    </source>
</evidence>
<comment type="caution">
    <text evidence="1">The sequence shown here is derived from an EMBL/GenBank/DDBJ whole genome shotgun (WGS) entry which is preliminary data.</text>
</comment>
<accession>A0A4R7PCC9</accession>
<dbReference type="Pfam" id="PF07024">
    <property type="entry name" value="ImpE"/>
    <property type="match status" value="1"/>
</dbReference>
<dbReference type="InterPro" id="IPR009211">
    <property type="entry name" value="TagJ"/>
</dbReference>